<name>A0A2T7NJC1_POMCA</name>
<gene>
    <name evidence="1" type="ORF">C0Q70_19436</name>
</gene>
<organism evidence="1 2">
    <name type="scientific">Pomacea canaliculata</name>
    <name type="common">Golden apple snail</name>
    <dbReference type="NCBI Taxonomy" id="400727"/>
    <lineage>
        <taxon>Eukaryota</taxon>
        <taxon>Metazoa</taxon>
        <taxon>Spiralia</taxon>
        <taxon>Lophotrochozoa</taxon>
        <taxon>Mollusca</taxon>
        <taxon>Gastropoda</taxon>
        <taxon>Caenogastropoda</taxon>
        <taxon>Architaenioglossa</taxon>
        <taxon>Ampullarioidea</taxon>
        <taxon>Ampullariidae</taxon>
        <taxon>Pomacea</taxon>
    </lineage>
</organism>
<evidence type="ECO:0000313" key="1">
    <source>
        <dbReference type="EMBL" id="PVD21265.1"/>
    </source>
</evidence>
<comment type="caution">
    <text evidence="1">The sequence shown here is derived from an EMBL/GenBank/DDBJ whole genome shotgun (WGS) entry which is preliminary data.</text>
</comment>
<sequence length="129" mass="14161">MASKSCSRSPLRNMRILRRAGDQLSQAFCCRSSERAVCEGVQRVMLRRHGDVRGDWPTAAANSCRQMAAYCASGVGTAQHPFCAHLERDVHGDFSHPERASVDGVRTQTLLLQNDCGVVHDRAVAVLHS</sequence>
<keyword evidence="2" id="KW-1185">Reference proteome</keyword>
<dbReference type="AlphaFoldDB" id="A0A2T7NJC1"/>
<dbReference type="EMBL" id="PZQS01000012">
    <property type="protein sequence ID" value="PVD21265.1"/>
    <property type="molecule type" value="Genomic_DNA"/>
</dbReference>
<protein>
    <submittedName>
        <fullName evidence="1">Uncharacterized protein</fullName>
    </submittedName>
</protein>
<evidence type="ECO:0000313" key="2">
    <source>
        <dbReference type="Proteomes" id="UP000245119"/>
    </source>
</evidence>
<dbReference type="Proteomes" id="UP000245119">
    <property type="component" value="Linkage Group LG12"/>
</dbReference>
<proteinExistence type="predicted"/>
<accession>A0A2T7NJC1</accession>
<reference evidence="1 2" key="1">
    <citation type="submission" date="2018-04" db="EMBL/GenBank/DDBJ databases">
        <title>The genome of golden apple snail Pomacea canaliculata provides insight into stress tolerance and invasive adaptation.</title>
        <authorList>
            <person name="Liu C."/>
            <person name="Liu B."/>
            <person name="Ren Y."/>
            <person name="Zhang Y."/>
            <person name="Wang H."/>
            <person name="Li S."/>
            <person name="Jiang F."/>
            <person name="Yin L."/>
            <person name="Zhang G."/>
            <person name="Qian W."/>
            <person name="Fan W."/>
        </authorList>
    </citation>
    <scope>NUCLEOTIDE SEQUENCE [LARGE SCALE GENOMIC DNA]</scope>
    <source>
        <strain evidence="1">SZHN2017</strain>
        <tissue evidence="1">Muscle</tissue>
    </source>
</reference>